<name>A0ACB8TPL0_9APHY</name>
<sequence>MGCLLLHCAANLLVWINEAYVIIRRGRNPKDVTYVVISTALVIITAIAFGVFAFFLAEIGSQTGSVDFATLGAPVAYAVLILSWLVTMLAIQSLVFAGVDKYHAYFGSSRTNRIQEAEATLTPKTPIRRNKAPVFDLSKRPLPLTIINVVQNGEHELYRNPHTAPFAPGHLSKALLTPKTMPVTLSESQVATVRLERLEELEHALQIESPPRYKTTYNHWSNQV</sequence>
<dbReference type="Proteomes" id="UP001055072">
    <property type="component" value="Unassembled WGS sequence"/>
</dbReference>
<accession>A0ACB8TPL0</accession>
<comment type="caution">
    <text evidence="1">The sequence shown here is derived from an EMBL/GenBank/DDBJ whole genome shotgun (WGS) entry which is preliminary data.</text>
</comment>
<organism evidence="1 2">
    <name type="scientific">Irpex rosettiformis</name>
    <dbReference type="NCBI Taxonomy" id="378272"/>
    <lineage>
        <taxon>Eukaryota</taxon>
        <taxon>Fungi</taxon>
        <taxon>Dikarya</taxon>
        <taxon>Basidiomycota</taxon>
        <taxon>Agaricomycotina</taxon>
        <taxon>Agaricomycetes</taxon>
        <taxon>Polyporales</taxon>
        <taxon>Irpicaceae</taxon>
        <taxon>Irpex</taxon>
    </lineage>
</organism>
<protein>
    <submittedName>
        <fullName evidence="1">Uncharacterized protein</fullName>
    </submittedName>
</protein>
<keyword evidence="2" id="KW-1185">Reference proteome</keyword>
<evidence type="ECO:0000313" key="1">
    <source>
        <dbReference type="EMBL" id="KAI0083982.1"/>
    </source>
</evidence>
<gene>
    <name evidence="1" type="ORF">BDY19DRAFT_601042</name>
</gene>
<dbReference type="EMBL" id="MU274949">
    <property type="protein sequence ID" value="KAI0083982.1"/>
    <property type="molecule type" value="Genomic_DNA"/>
</dbReference>
<proteinExistence type="predicted"/>
<reference evidence="1" key="1">
    <citation type="journal article" date="2021" name="Environ. Microbiol.">
        <title>Gene family expansions and transcriptome signatures uncover fungal adaptations to wood decay.</title>
        <authorList>
            <person name="Hage H."/>
            <person name="Miyauchi S."/>
            <person name="Viragh M."/>
            <person name="Drula E."/>
            <person name="Min B."/>
            <person name="Chaduli D."/>
            <person name="Navarro D."/>
            <person name="Favel A."/>
            <person name="Norest M."/>
            <person name="Lesage-Meessen L."/>
            <person name="Balint B."/>
            <person name="Merenyi Z."/>
            <person name="de Eugenio L."/>
            <person name="Morin E."/>
            <person name="Martinez A.T."/>
            <person name="Baldrian P."/>
            <person name="Stursova M."/>
            <person name="Martinez M.J."/>
            <person name="Novotny C."/>
            <person name="Magnuson J.K."/>
            <person name="Spatafora J.W."/>
            <person name="Maurice S."/>
            <person name="Pangilinan J."/>
            <person name="Andreopoulos W."/>
            <person name="LaButti K."/>
            <person name="Hundley H."/>
            <person name="Na H."/>
            <person name="Kuo A."/>
            <person name="Barry K."/>
            <person name="Lipzen A."/>
            <person name="Henrissat B."/>
            <person name="Riley R."/>
            <person name="Ahrendt S."/>
            <person name="Nagy L.G."/>
            <person name="Grigoriev I.V."/>
            <person name="Martin F."/>
            <person name="Rosso M.N."/>
        </authorList>
    </citation>
    <scope>NUCLEOTIDE SEQUENCE</scope>
    <source>
        <strain evidence="1">CBS 384.51</strain>
    </source>
</reference>
<evidence type="ECO:0000313" key="2">
    <source>
        <dbReference type="Proteomes" id="UP001055072"/>
    </source>
</evidence>